<evidence type="ECO:0000256" key="4">
    <source>
        <dbReference type="ARBA" id="ARBA00022722"/>
    </source>
</evidence>
<evidence type="ECO:0000256" key="17">
    <source>
        <dbReference type="SAM" id="MobiDB-lite"/>
    </source>
</evidence>
<evidence type="ECO:0000256" key="1">
    <source>
        <dbReference type="ARBA" id="ARBA00022670"/>
    </source>
</evidence>
<dbReference type="GO" id="GO:0005634">
    <property type="term" value="C:nucleus"/>
    <property type="evidence" value="ECO:0007669"/>
    <property type="project" value="UniProtKB-ARBA"/>
</dbReference>
<gene>
    <name evidence="19" type="ORF">A4X13_0g8832</name>
</gene>
<dbReference type="GO" id="GO:0003964">
    <property type="term" value="F:RNA-directed DNA polymerase activity"/>
    <property type="evidence" value="ECO:0007669"/>
    <property type="project" value="UniProtKB-KW"/>
</dbReference>
<evidence type="ECO:0000313" key="19">
    <source>
        <dbReference type="EMBL" id="KAE8237319.1"/>
    </source>
</evidence>
<keyword evidence="3" id="KW-0548">Nucleotidyltransferase</keyword>
<dbReference type="GO" id="GO:0003723">
    <property type="term" value="F:RNA binding"/>
    <property type="evidence" value="ECO:0007669"/>
    <property type="project" value="UniProtKB-KW"/>
</dbReference>
<protein>
    <recommendedName>
        <fullName evidence="18">Integrase catalytic domain-containing protein</fullName>
    </recommendedName>
</protein>
<reference evidence="19" key="1">
    <citation type="submission" date="2016-04" db="EMBL/GenBank/DDBJ databases">
        <authorList>
            <person name="Nguyen H.D."/>
            <person name="Samba Siva P."/>
            <person name="Cullis J."/>
            <person name="Levesque C.A."/>
            <person name="Hambleton S."/>
        </authorList>
    </citation>
    <scope>NUCLEOTIDE SEQUENCE</scope>
    <source>
        <strain evidence="19">DAOMC 236416</strain>
    </source>
</reference>
<dbReference type="InterPro" id="IPR043502">
    <property type="entry name" value="DNA/RNA_pol_sf"/>
</dbReference>
<dbReference type="GO" id="GO:0004519">
    <property type="term" value="F:endonuclease activity"/>
    <property type="evidence" value="ECO:0007669"/>
    <property type="project" value="UniProtKB-KW"/>
</dbReference>
<keyword evidence="10" id="KW-0694">RNA-binding</keyword>
<evidence type="ECO:0000256" key="6">
    <source>
        <dbReference type="ARBA" id="ARBA00022750"/>
    </source>
</evidence>
<evidence type="ECO:0000256" key="13">
    <source>
        <dbReference type="ARBA" id="ARBA00022932"/>
    </source>
</evidence>
<dbReference type="Pfam" id="PF17919">
    <property type="entry name" value="RT_RNaseH_2"/>
    <property type="match status" value="1"/>
</dbReference>
<dbReference type="GO" id="GO:0006310">
    <property type="term" value="P:DNA recombination"/>
    <property type="evidence" value="ECO:0007669"/>
    <property type="project" value="UniProtKB-KW"/>
</dbReference>
<dbReference type="InterPro" id="IPR041577">
    <property type="entry name" value="RT_RNaseH_2"/>
</dbReference>
<keyword evidence="9" id="KW-0460">Magnesium</keyword>
<dbReference type="GO" id="GO:0004190">
    <property type="term" value="F:aspartic-type endopeptidase activity"/>
    <property type="evidence" value="ECO:0007669"/>
    <property type="project" value="UniProtKB-KW"/>
</dbReference>
<keyword evidence="15" id="KW-0233">DNA recombination</keyword>
<keyword evidence="16" id="KW-0511">Multifunctional enzyme</keyword>
<keyword evidence="8" id="KW-0378">Hydrolase</keyword>
<evidence type="ECO:0000256" key="16">
    <source>
        <dbReference type="ARBA" id="ARBA00023268"/>
    </source>
</evidence>
<dbReference type="SUPFAM" id="SSF56672">
    <property type="entry name" value="DNA/RNA polymerases"/>
    <property type="match status" value="2"/>
</dbReference>
<evidence type="ECO:0000256" key="10">
    <source>
        <dbReference type="ARBA" id="ARBA00022884"/>
    </source>
</evidence>
<evidence type="ECO:0000256" key="12">
    <source>
        <dbReference type="ARBA" id="ARBA00022918"/>
    </source>
</evidence>
<evidence type="ECO:0000256" key="9">
    <source>
        <dbReference type="ARBA" id="ARBA00022842"/>
    </source>
</evidence>
<dbReference type="GO" id="GO:0006508">
    <property type="term" value="P:proteolysis"/>
    <property type="evidence" value="ECO:0007669"/>
    <property type="project" value="UniProtKB-KW"/>
</dbReference>
<keyword evidence="2" id="KW-0808">Transferase</keyword>
<dbReference type="InterPro" id="IPR041373">
    <property type="entry name" value="RT_RNaseH"/>
</dbReference>
<dbReference type="Proteomes" id="UP000077521">
    <property type="component" value="Unassembled WGS sequence"/>
</dbReference>
<keyword evidence="6" id="KW-0064">Aspartyl protease</keyword>
<keyword evidence="4" id="KW-0540">Nuclease</keyword>
<evidence type="ECO:0000259" key="18">
    <source>
        <dbReference type="PROSITE" id="PS50994"/>
    </source>
</evidence>
<keyword evidence="13" id="KW-0239">DNA-directed DNA polymerase</keyword>
<dbReference type="SUPFAM" id="SSF53098">
    <property type="entry name" value="Ribonuclease H-like"/>
    <property type="match status" value="1"/>
</dbReference>
<dbReference type="AlphaFoldDB" id="A0A8T8SCS7"/>
<dbReference type="GO" id="GO:0003887">
    <property type="term" value="F:DNA-directed DNA polymerase activity"/>
    <property type="evidence" value="ECO:0007669"/>
    <property type="project" value="UniProtKB-KW"/>
</dbReference>
<dbReference type="EMBL" id="LWDF02001837">
    <property type="protein sequence ID" value="KAE8237319.1"/>
    <property type="molecule type" value="Genomic_DNA"/>
</dbReference>
<dbReference type="GO" id="GO:0003677">
    <property type="term" value="F:DNA binding"/>
    <property type="evidence" value="ECO:0007669"/>
    <property type="project" value="UniProtKB-KW"/>
</dbReference>
<evidence type="ECO:0000256" key="2">
    <source>
        <dbReference type="ARBA" id="ARBA00022679"/>
    </source>
</evidence>
<evidence type="ECO:0000256" key="7">
    <source>
        <dbReference type="ARBA" id="ARBA00022759"/>
    </source>
</evidence>
<dbReference type="Gene3D" id="3.30.70.270">
    <property type="match status" value="2"/>
</dbReference>
<dbReference type="InterPro" id="IPR012337">
    <property type="entry name" value="RNaseH-like_sf"/>
</dbReference>
<dbReference type="PROSITE" id="PS50994">
    <property type="entry name" value="INTEGRASE"/>
    <property type="match status" value="1"/>
</dbReference>
<feature type="region of interest" description="Disordered" evidence="17">
    <location>
        <begin position="824"/>
        <end position="850"/>
    </location>
</feature>
<dbReference type="Pfam" id="PF17917">
    <property type="entry name" value="RT_RNaseH"/>
    <property type="match status" value="1"/>
</dbReference>
<dbReference type="InterPro" id="IPR001584">
    <property type="entry name" value="Integrase_cat-core"/>
</dbReference>
<evidence type="ECO:0000313" key="20">
    <source>
        <dbReference type="Proteomes" id="UP000077521"/>
    </source>
</evidence>
<accession>A0A8T8SCS7</accession>
<dbReference type="InterPro" id="IPR036397">
    <property type="entry name" value="RNaseH_sf"/>
</dbReference>
<feature type="region of interest" description="Disordered" evidence="17">
    <location>
        <begin position="635"/>
        <end position="659"/>
    </location>
</feature>
<dbReference type="GO" id="GO:0046872">
    <property type="term" value="F:metal ion binding"/>
    <property type="evidence" value="ECO:0007669"/>
    <property type="project" value="UniProtKB-KW"/>
</dbReference>
<evidence type="ECO:0000256" key="11">
    <source>
        <dbReference type="ARBA" id="ARBA00022908"/>
    </source>
</evidence>
<comment type="caution">
    <text evidence="19">The sequence shown here is derived from an EMBL/GenBank/DDBJ whole genome shotgun (WGS) entry which is preliminary data.</text>
</comment>
<dbReference type="InterPro" id="IPR050951">
    <property type="entry name" value="Retrovirus_Pol_polyprotein"/>
</dbReference>
<evidence type="ECO:0000256" key="14">
    <source>
        <dbReference type="ARBA" id="ARBA00023125"/>
    </source>
</evidence>
<dbReference type="PANTHER" id="PTHR37984">
    <property type="entry name" value="PROTEIN CBG26694"/>
    <property type="match status" value="1"/>
</dbReference>
<evidence type="ECO:0000256" key="8">
    <source>
        <dbReference type="ARBA" id="ARBA00022801"/>
    </source>
</evidence>
<keyword evidence="12" id="KW-0695">RNA-directed DNA polymerase</keyword>
<organism evidence="19 20">
    <name type="scientific">Tilletia indica</name>
    <dbReference type="NCBI Taxonomy" id="43049"/>
    <lineage>
        <taxon>Eukaryota</taxon>
        <taxon>Fungi</taxon>
        <taxon>Dikarya</taxon>
        <taxon>Basidiomycota</taxon>
        <taxon>Ustilaginomycotina</taxon>
        <taxon>Exobasidiomycetes</taxon>
        <taxon>Tilletiales</taxon>
        <taxon>Tilletiaceae</taxon>
        <taxon>Tilletia</taxon>
    </lineage>
</organism>
<keyword evidence="20" id="KW-1185">Reference proteome</keyword>
<dbReference type="InterPro" id="IPR056924">
    <property type="entry name" value="SH3_Tf2-1"/>
</dbReference>
<dbReference type="Pfam" id="PF24626">
    <property type="entry name" value="SH3_Tf2-1"/>
    <property type="match status" value="1"/>
</dbReference>
<keyword evidence="11" id="KW-0229">DNA integration</keyword>
<dbReference type="Gene3D" id="3.30.420.10">
    <property type="entry name" value="Ribonuclease H-like superfamily/Ribonuclease H"/>
    <property type="match status" value="1"/>
</dbReference>
<dbReference type="InterPro" id="IPR043128">
    <property type="entry name" value="Rev_trsase/Diguanyl_cyclase"/>
</dbReference>
<dbReference type="InterPro" id="IPR000477">
    <property type="entry name" value="RT_dom"/>
</dbReference>
<dbReference type="Pfam" id="PF17921">
    <property type="entry name" value="Integrase_H2C2"/>
    <property type="match status" value="1"/>
</dbReference>
<keyword evidence="14" id="KW-0238">DNA-binding</keyword>
<keyword evidence="5" id="KW-0479">Metal-binding</keyword>
<dbReference type="InterPro" id="IPR041588">
    <property type="entry name" value="Integrase_H2C2"/>
</dbReference>
<dbReference type="Gene3D" id="1.10.340.70">
    <property type="match status" value="1"/>
</dbReference>
<evidence type="ECO:0000256" key="15">
    <source>
        <dbReference type="ARBA" id="ARBA00023172"/>
    </source>
</evidence>
<sequence length="850" mass="93411">MDRILGALRWKDAVIYIDDIVIATRTMAEHVAALEALLSTAEAEGLKFSPAKCTFAVGSLVLLGRKVSGAGVAVWQDRAAAIRELTRPTTLRELYHALGLFGYYRSFVRNFASVAEPLTRLTKGWRYEQADGRYRLVNVEGKPTPAERCVLDWGDAQQRSFDALKEAIASPPVLAHPDPARPYIVYVDASKEGFGVVVHQIFEADTSVEAQSAAAAHLHALEFARLPPAIARERWTSWLRADRCFATILRDAEQSVDKTSPDGIWIVENGVLLRRHDGRLALPEGAIPEMLRSIHENNGHFGFYKTYLALSRDFWRPGLSTLVRSWVKHCRVCQSTKAGRKTGDLDISKDSQLPFDTISIDIVHGLPLSRAGNNAAVVVLCTFSRMVLIEPCSLDVTAEGVAAILSNRVLRYGWRPRRIISDSESRLTGAKMTALARSLGAALTPSPPYHQQANAVERAIQTIQHVLQSVSLDSRAHWDRRHAPTVELAMNSTPSVVTGHRPFDLVFVSHPSIVHAVFDDAEHLGVGSFDERLAAAGERLVEARDMIDVARLGQKKRYDRAHAPIVPMRVGDQVFLRLKDRPVAGAIGDKLDARKMGPFAVSEVLSDHRVRLELPADVSIDPVVSVEQLDLVPRSPDPFAAERDRMSASAPGAVDREEDPAHIPEVAAPPDLPVAPRSRRLPAPLRGFDLGVLSIDDQSTLLEALREPIRRPRSLSLGDRSLLLVERPVVFLSRLTSAMEKKMIAVELELRCLAWAFAKLAHLLDGARVTVVTDHQPMGSILSSTSGVSYGSAISRCRALMMPHLPNLRFVARPGHSHVNADALSRLVPDPRRSSSSGGHVLDGEMPAES</sequence>
<proteinExistence type="predicted"/>
<keyword evidence="7" id="KW-0255">Endonuclease</keyword>
<keyword evidence="1" id="KW-0645">Protease</keyword>
<dbReference type="GO" id="GO:0015074">
    <property type="term" value="P:DNA integration"/>
    <property type="evidence" value="ECO:0007669"/>
    <property type="project" value="UniProtKB-KW"/>
</dbReference>
<evidence type="ECO:0000256" key="5">
    <source>
        <dbReference type="ARBA" id="ARBA00022723"/>
    </source>
</evidence>
<reference evidence="19" key="2">
    <citation type="journal article" date="2019" name="IMA Fungus">
        <title>Genome sequencing and comparison of five Tilletia species to identify candidate genes for the detection of regulated species infecting wheat.</title>
        <authorList>
            <person name="Nguyen H.D.T."/>
            <person name="Sultana T."/>
            <person name="Kesanakurti P."/>
            <person name="Hambleton S."/>
        </authorList>
    </citation>
    <scope>NUCLEOTIDE SEQUENCE</scope>
    <source>
        <strain evidence="19">DAOMC 236416</strain>
    </source>
</reference>
<evidence type="ECO:0000256" key="3">
    <source>
        <dbReference type="ARBA" id="ARBA00022695"/>
    </source>
</evidence>
<name>A0A8T8SCS7_9BASI</name>
<feature type="domain" description="Integrase catalytic" evidence="18">
    <location>
        <begin position="350"/>
        <end position="510"/>
    </location>
</feature>
<dbReference type="Pfam" id="PF00078">
    <property type="entry name" value="RVT_1"/>
    <property type="match status" value="1"/>
</dbReference>
<dbReference type="PANTHER" id="PTHR37984:SF5">
    <property type="entry name" value="PROTEIN NYNRIN-LIKE"/>
    <property type="match status" value="1"/>
</dbReference>